<organism evidence="3 4">
    <name type="scientific">Arthrobacter echini</name>
    <dbReference type="NCBI Taxonomy" id="1529066"/>
    <lineage>
        <taxon>Bacteria</taxon>
        <taxon>Bacillati</taxon>
        <taxon>Actinomycetota</taxon>
        <taxon>Actinomycetes</taxon>
        <taxon>Micrococcales</taxon>
        <taxon>Micrococcaceae</taxon>
        <taxon>Arthrobacter</taxon>
    </lineage>
</organism>
<name>A0A4S5E5I8_9MICC</name>
<dbReference type="EMBL" id="SSWH01000005">
    <property type="protein sequence ID" value="THJ66683.1"/>
    <property type="molecule type" value="Genomic_DNA"/>
</dbReference>
<keyword evidence="2" id="KW-0812">Transmembrane</keyword>
<dbReference type="Proteomes" id="UP000305233">
    <property type="component" value="Unassembled WGS sequence"/>
</dbReference>
<keyword evidence="2" id="KW-1133">Transmembrane helix</keyword>
<feature type="transmembrane region" description="Helical" evidence="2">
    <location>
        <begin position="31"/>
        <end position="57"/>
    </location>
</feature>
<comment type="caution">
    <text evidence="3">The sequence shown here is derived from an EMBL/GenBank/DDBJ whole genome shotgun (WGS) entry which is preliminary data.</text>
</comment>
<sequence length="94" mass="10358">MIPDESAPRFPDEPLPPTAPESADRPKRARFVLMVCAVGFAVIGLASLAAILVSAFFDWTIWPGFVLVSYFFLPIAFVLMCSLILLSAISRRRS</sequence>
<feature type="transmembrane region" description="Helical" evidence="2">
    <location>
        <begin position="69"/>
        <end position="89"/>
    </location>
</feature>
<evidence type="ECO:0000256" key="1">
    <source>
        <dbReference type="SAM" id="MobiDB-lite"/>
    </source>
</evidence>
<dbReference type="OrthoDB" id="4955403at2"/>
<evidence type="ECO:0000313" key="3">
    <source>
        <dbReference type="EMBL" id="THJ66683.1"/>
    </source>
</evidence>
<evidence type="ECO:0000313" key="4">
    <source>
        <dbReference type="Proteomes" id="UP000305233"/>
    </source>
</evidence>
<keyword evidence="2" id="KW-0472">Membrane</keyword>
<evidence type="ECO:0000256" key="2">
    <source>
        <dbReference type="SAM" id="Phobius"/>
    </source>
</evidence>
<dbReference type="RefSeq" id="WP_136453785.1">
    <property type="nucleotide sequence ID" value="NZ_SSWH01000005.1"/>
</dbReference>
<evidence type="ECO:0008006" key="5">
    <source>
        <dbReference type="Google" id="ProtNLM"/>
    </source>
</evidence>
<reference evidence="3 4" key="1">
    <citation type="submission" date="2019-04" db="EMBL/GenBank/DDBJ databases">
        <authorList>
            <person name="Liu Q."/>
            <person name="Xin Y.-H."/>
        </authorList>
    </citation>
    <scope>NUCLEOTIDE SEQUENCE [LARGE SCALE GENOMIC DNA]</scope>
    <source>
        <strain evidence="3 4">AM23</strain>
    </source>
</reference>
<keyword evidence="4" id="KW-1185">Reference proteome</keyword>
<proteinExistence type="predicted"/>
<dbReference type="AlphaFoldDB" id="A0A4S5E5I8"/>
<gene>
    <name evidence="3" type="ORF">E8P82_06970</name>
</gene>
<feature type="compositionally biased region" description="Basic and acidic residues" evidence="1">
    <location>
        <begin position="1"/>
        <end position="12"/>
    </location>
</feature>
<accession>A0A4S5E5I8</accession>
<feature type="region of interest" description="Disordered" evidence="1">
    <location>
        <begin position="1"/>
        <end position="25"/>
    </location>
</feature>
<protein>
    <recommendedName>
        <fullName evidence="5">Multidrug ABC transporter ATPase</fullName>
    </recommendedName>
</protein>